<organism evidence="2 3">
    <name type="scientific">Yinghuangia aomiensis</name>
    <dbReference type="NCBI Taxonomy" id="676205"/>
    <lineage>
        <taxon>Bacteria</taxon>
        <taxon>Bacillati</taxon>
        <taxon>Actinomycetota</taxon>
        <taxon>Actinomycetes</taxon>
        <taxon>Kitasatosporales</taxon>
        <taxon>Streptomycetaceae</taxon>
        <taxon>Yinghuangia</taxon>
    </lineage>
</organism>
<comment type="caution">
    <text evidence="2">The sequence shown here is derived from an EMBL/GenBank/DDBJ whole genome shotgun (WGS) entry which is preliminary data.</text>
</comment>
<accession>A0ABP9HRR4</accession>
<dbReference type="EMBL" id="BAABHS010000018">
    <property type="protein sequence ID" value="GAA4976924.1"/>
    <property type="molecule type" value="Genomic_DNA"/>
</dbReference>
<evidence type="ECO:0000313" key="2">
    <source>
        <dbReference type="EMBL" id="GAA4976924.1"/>
    </source>
</evidence>
<dbReference type="Proteomes" id="UP001500466">
    <property type="component" value="Unassembled WGS sequence"/>
</dbReference>
<evidence type="ECO:0000313" key="3">
    <source>
        <dbReference type="Proteomes" id="UP001500466"/>
    </source>
</evidence>
<evidence type="ECO:0000256" key="1">
    <source>
        <dbReference type="SAM" id="MobiDB-lite"/>
    </source>
</evidence>
<feature type="region of interest" description="Disordered" evidence="1">
    <location>
        <begin position="50"/>
        <end position="77"/>
    </location>
</feature>
<protein>
    <submittedName>
        <fullName evidence="2">Uncharacterized protein</fullName>
    </submittedName>
</protein>
<reference evidence="3" key="1">
    <citation type="journal article" date="2019" name="Int. J. Syst. Evol. Microbiol.">
        <title>The Global Catalogue of Microorganisms (GCM) 10K type strain sequencing project: providing services to taxonomists for standard genome sequencing and annotation.</title>
        <authorList>
            <consortium name="The Broad Institute Genomics Platform"/>
            <consortium name="The Broad Institute Genome Sequencing Center for Infectious Disease"/>
            <person name="Wu L."/>
            <person name="Ma J."/>
        </authorList>
    </citation>
    <scope>NUCLEOTIDE SEQUENCE [LARGE SCALE GENOMIC DNA]</scope>
    <source>
        <strain evidence="3">JCM 17986</strain>
    </source>
</reference>
<name>A0ABP9HRR4_9ACTN</name>
<gene>
    <name evidence="2" type="ORF">GCM10023205_50280</name>
</gene>
<proteinExistence type="predicted"/>
<keyword evidence="3" id="KW-1185">Reference proteome</keyword>
<sequence length="77" mass="8475">MGCRRGAQARYLYDNMTDKATYFTCLTMTTASAPTVPIAPEIRTARRLVGVAGPSDGPVSRGPVRRPDRWVRSPRPP</sequence>